<organism evidence="1 2">
    <name type="scientific">Dokdonia ponticola</name>
    <dbReference type="NCBI Taxonomy" id="2041041"/>
    <lineage>
        <taxon>Bacteria</taxon>
        <taxon>Pseudomonadati</taxon>
        <taxon>Bacteroidota</taxon>
        <taxon>Flavobacteriia</taxon>
        <taxon>Flavobacteriales</taxon>
        <taxon>Flavobacteriaceae</taxon>
        <taxon>Dokdonia</taxon>
    </lineage>
</organism>
<gene>
    <name evidence="1" type="ORF">ACFO3O_06420</name>
</gene>
<comment type="caution">
    <text evidence="1">The sequence shown here is derived from an EMBL/GenBank/DDBJ whole genome shotgun (WGS) entry which is preliminary data.</text>
</comment>
<evidence type="ECO:0000313" key="1">
    <source>
        <dbReference type="EMBL" id="MFC4633533.1"/>
    </source>
</evidence>
<evidence type="ECO:0000313" key="2">
    <source>
        <dbReference type="Proteomes" id="UP001596043"/>
    </source>
</evidence>
<accession>A0ABV9HUE6</accession>
<proteinExistence type="predicted"/>
<dbReference type="Proteomes" id="UP001596043">
    <property type="component" value="Unassembled WGS sequence"/>
</dbReference>
<dbReference type="EMBL" id="JBHSFV010000003">
    <property type="protein sequence ID" value="MFC4633533.1"/>
    <property type="molecule type" value="Genomic_DNA"/>
</dbReference>
<name>A0ABV9HUE6_9FLAO</name>
<sequence length="70" mass="8311">MEPYDIENKESETVNRDALSFALKHLEFISFFELDLKEKNTHSSRFLKAFKSIKEEAQIEVLKYSTHCKK</sequence>
<reference evidence="2" key="1">
    <citation type="journal article" date="2019" name="Int. J. Syst. Evol. Microbiol.">
        <title>The Global Catalogue of Microorganisms (GCM) 10K type strain sequencing project: providing services to taxonomists for standard genome sequencing and annotation.</title>
        <authorList>
            <consortium name="The Broad Institute Genomics Platform"/>
            <consortium name="The Broad Institute Genome Sequencing Center for Infectious Disease"/>
            <person name="Wu L."/>
            <person name="Ma J."/>
        </authorList>
    </citation>
    <scope>NUCLEOTIDE SEQUENCE [LARGE SCALE GENOMIC DNA]</scope>
    <source>
        <strain evidence="2">YJ-61-S</strain>
    </source>
</reference>
<keyword evidence="2" id="KW-1185">Reference proteome</keyword>
<dbReference type="RefSeq" id="WP_379977743.1">
    <property type="nucleotide sequence ID" value="NZ_JBHSFV010000003.1"/>
</dbReference>
<protein>
    <submittedName>
        <fullName evidence="1">Uncharacterized protein</fullName>
    </submittedName>
</protein>